<keyword evidence="2" id="KW-1185">Reference proteome</keyword>
<sequence length="71" mass="8380">MEIQVEQQIKDAAVEVFQKAGLTEEEAVALFYKRTAATGKLTFPVEEERKDENKKVKRRRMNERFAEWDAF</sequence>
<dbReference type="EMBL" id="AECS01000040">
    <property type="protein sequence ID" value="EFQ03479.1"/>
    <property type="molecule type" value="Genomic_DNA"/>
</dbReference>
<comment type="caution">
    <text evidence="1">The sequence shown here is derived from an EMBL/GenBank/DDBJ whole genome shotgun (WGS) entry which is preliminary data.</text>
</comment>
<accession>E2ZDY3</accession>
<dbReference type="Gene3D" id="1.10.1220.10">
    <property type="entry name" value="Met repressor-like"/>
    <property type="match status" value="1"/>
</dbReference>
<dbReference type="RefSeq" id="WP_006943026.1">
    <property type="nucleotide sequence ID" value="NZ_GL538209.1"/>
</dbReference>
<name>E2ZDY3_9FIRM</name>
<dbReference type="STRING" id="706434.HMPREF9429_01685"/>
<dbReference type="OrthoDB" id="1624628at2"/>
<evidence type="ECO:0008006" key="3">
    <source>
        <dbReference type="Google" id="ProtNLM"/>
    </source>
</evidence>
<evidence type="ECO:0000313" key="2">
    <source>
        <dbReference type="Proteomes" id="UP000003195"/>
    </source>
</evidence>
<organism evidence="1 2">
    <name type="scientific">Megasphaera micronuciformis F0359</name>
    <dbReference type="NCBI Taxonomy" id="706434"/>
    <lineage>
        <taxon>Bacteria</taxon>
        <taxon>Bacillati</taxon>
        <taxon>Bacillota</taxon>
        <taxon>Negativicutes</taxon>
        <taxon>Veillonellales</taxon>
        <taxon>Veillonellaceae</taxon>
        <taxon>Megasphaera</taxon>
    </lineage>
</organism>
<dbReference type="eggNOG" id="COG3077">
    <property type="taxonomic scope" value="Bacteria"/>
</dbReference>
<dbReference type="AlphaFoldDB" id="E2ZDY3"/>
<gene>
    <name evidence="1" type="ORF">HMPREF9429_01685</name>
</gene>
<dbReference type="InterPro" id="IPR013321">
    <property type="entry name" value="Arc_rbn_hlx_hlx"/>
</dbReference>
<dbReference type="GO" id="GO:0006355">
    <property type="term" value="P:regulation of DNA-templated transcription"/>
    <property type="evidence" value="ECO:0007669"/>
    <property type="project" value="InterPro"/>
</dbReference>
<dbReference type="Proteomes" id="UP000003195">
    <property type="component" value="Unassembled WGS sequence"/>
</dbReference>
<evidence type="ECO:0000313" key="1">
    <source>
        <dbReference type="EMBL" id="EFQ03479.1"/>
    </source>
</evidence>
<proteinExistence type="predicted"/>
<protein>
    <recommendedName>
        <fullName evidence="3">Addiction module antitoxin, RelB/DinJ family</fullName>
    </recommendedName>
</protein>
<dbReference type="HOGENOM" id="CLU_2735311_0_0_9"/>
<reference evidence="1 2" key="1">
    <citation type="submission" date="2010-08" db="EMBL/GenBank/DDBJ databases">
        <authorList>
            <person name="Weinstock G."/>
            <person name="Sodergren E."/>
            <person name="Clifton S."/>
            <person name="Fulton L."/>
            <person name="Fulton B."/>
            <person name="Courtney L."/>
            <person name="Fronick C."/>
            <person name="Harrison M."/>
            <person name="Strong C."/>
            <person name="Farmer C."/>
            <person name="Delahaunty K."/>
            <person name="Markovic C."/>
            <person name="Hall O."/>
            <person name="Minx P."/>
            <person name="Tomlinson C."/>
            <person name="Mitreva M."/>
            <person name="Hou S."/>
            <person name="Chen J."/>
            <person name="Wollam A."/>
            <person name="Pepin K.H."/>
            <person name="Johnson M."/>
            <person name="Bhonagiri V."/>
            <person name="Zhang X."/>
            <person name="Suruliraj S."/>
            <person name="Warren W."/>
            <person name="Chinwalla A."/>
            <person name="Mardis E.R."/>
            <person name="Wilson R.K."/>
        </authorList>
    </citation>
    <scope>NUCLEOTIDE SEQUENCE [LARGE SCALE GENOMIC DNA]</scope>
    <source>
        <strain evidence="1 2">F0359</strain>
    </source>
</reference>